<dbReference type="EMBL" id="RJKE01000001">
    <property type="protein sequence ID" value="ROO86852.1"/>
    <property type="molecule type" value="Genomic_DNA"/>
</dbReference>
<evidence type="ECO:0000313" key="3">
    <source>
        <dbReference type="EMBL" id="ROO86852.1"/>
    </source>
</evidence>
<feature type="transmembrane region" description="Helical" evidence="2">
    <location>
        <begin position="175"/>
        <end position="193"/>
    </location>
</feature>
<evidence type="ECO:0000256" key="2">
    <source>
        <dbReference type="SAM" id="Phobius"/>
    </source>
</evidence>
<keyword evidence="2" id="KW-0812">Transmembrane</keyword>
<feature type="region of interest" description="Disordered" evidence="1">
    <location>
        <begin position="25"/>
        <end position="49"/>
    </location>
</feature>
<reference evidence="3 4" key="1">
    <citation type="submission" date="2018-11" db="EMBL/GenBank/DDBJ databases">
        <title>Sequencing the genomes of 1000 actinobacteria strains.</title>
        <authorList>
            <person name="Klenk H.-P."/>
        </authorList>
    </citation>
    <scope>NUCLEOTIDE SEQUENCE [LARGE SCALE GENOMIC DNA]</scope>
    <source>
        <strain evidence="3 4">DSM 44254</strain>
    </source>
</reference>
<protein>
    <submittedName>
        <fullName evidence="3">Uncharacterized protein</fullName>
    </submittedName>
</protein>
<evidence type="ECO:0000313" key="4">
    <source>
        <dbReference type="Proteomes" id="UP000272400"/>
    </source>
</evidence>
<sequence length="328" mass="33642">MIVSGTPTVATRDGGATWELVEEVGERDAAPSAAPDRPEPRRVARSGESGGVCVVSAPDRCYRLVPGRVAVEESDDGARTWRTAWEIAGGRTGFLRRNAVGRGLSPEIAGRALAVQEVGGGHAVIVANGGDGIALRSVDGTWRRSGFPEIIGSEVAPVGQWDVPALVSPASATPAAIPLGLAAAALGVAAGLGADRKFAWGGVIAAVGLFLSGISPDSGYRSPEVEFLVALAARPVAFIALVAGSSFLVYAALSAPDGRRLAQCLALAVLTGLLAPLPLTGWTTGIIDDLRTASLLTIVLTTVGIAACYLIGRRPTARPDSERTQRTP</sequence>
<feature type="transmembrane region" description="Helical" evidence="2">
    <location>
        <begin position="198"/>
        <end position="215"/>
    </location>
</feature>
<proteinExistence type="predicted"/>
<dbReference type="AlphaFoldDB" id="A0A3N1D019"/>
<dbReference type="OrthoDB" id="3524974at2"/>
<feature type="transmembrane region" description="Helical" evidence="2">
    <location>
        <begin position="265"/>
        <end position="287"/>
    </location>
</feature>
<feature type="transmembrane region" description="Helical" evidence="2">
    <location>
        <begin position="293"/>
        <end position="312"/>
    </location>
</feature>
<name>A0A3N1D019_9ACTN</name>
<organism evidence="3 4">
    <name type="scientific">Actinocorallia herbida</name>
    <dbReference type="NCBI Taxonomy" id="58109"/>
    <lineage>
        <taxon>Bacteria</taxon>
        <taxon>Bacillati</taxon>
        <taxon>Actinomycetota</taxon>
        <taxon>Actinomycetes</taxon>
        <taxon>Streptosporangiales</taxon>
        <taxon>Thermomonosporaceae</taxon>
        <taxon>Actinocorallia</taxon>
    </lineage>
</organism>
<gene>
    <name evidence="3" type="ORF">EDD29_4434</name>
</gene>
<keyword evidence="4" id="KW-1185">Reference proteome</keyword>
<evidence type="ECO:0000256" key="1">
    <source>
        <dbReference type="SAM" id="MobiDB-lite"/>
    </source>
</evidence>
<dbReference type="SUPFAM" id="SSF110296">
    <property type="entry name" value="Oligoxyloglucan reducing end-specific cellobiohydrolase"/>
    <property type="match status" value="1"/>
</dbReference>
<feature type="transmembrane region" description="Helical" evidence="2">
    <location>
        <begin position="227"/>
        <end position="253"/>
    </location>
</feature>
<comment type="caution">
    <text evidence="3">The sequence shown here is derived from an EMBL/GenBank/DDBJ whole genome shotgun (WGS) entry which is preliminary data.</text>
</comment>
<keyword evidence="2" id="KW-1133">Transmembrane helix</keyword>
<accession>A0A3N1D019</accession>
<dbReference type="RefSeq" id="WP_123666211.1">
    <property type="nucleotide sequence ID" value="NZ_RJKE01000001.1"/>
</dbReference>
<keyword evidence="2" id="KW-0472">Membrane</keyword>
<dbReference type="Proteomes" id="UP000272400">
    <property type="component" value="Unassembled WGS sequence"/>
</dbReference>